<feature type="coiled-coil region" evidence="1">
    <location>
        <begin position="380"/>
        <end position="468"/>
    </location>
</feature>
<name>A0A5M8S1Z5_9BACI</name>
<dbReference type="GO" id="GO:0000150">
    <property type="term" value="F:DNA strand exchange activity"/>
    <property type="evidence" value="ECO:0007669"/>
    <property type="project" value="InterPro"/>
</dbReference>
<evidence type="ECO:0000259" key="2">
    <source>
        <dbReference type="PROSITE" id="PS51736"/>
    </source>
</evidence>
<proteinExistence type="predicted"/>
<evidence type="ECO:0000313" key="5">
    <source>
        <dbReference type="Proteomes" id="UP000324326"/>
    </source>
</evidence>
<dbReference type="SMART" id="SM00857">
    <property type="entry name" value="Resolvase"/>
    <property type="match status" value="1"/>
</dbReference>
<dbReference type="RefSeq" id="WP_150149871.1">
    <property type="nucleotide sequence ID" value="NZ_QSND01000002.1"/>
</dbReference>
<dbReference type="SUPFAM" id="SSF53041">
    <property type="entry name" value="Resolvase-like"/>
    <property type="match status" value="1"/>
</dbReference>
<accession>A0A5M8S1Z5</accession>
<dbReference type="PROSITE" id="PS51736">
    <property type="entry name" value="RECOMBINASES_3"/>
    <property type="match status" value="1"/>
</dbReference>
<gene>
    <name evidence="4" type="ORF">DX927_10980</name>
</gene>
<evidence type="ECO:0000259" key="3">
    <source>
        <dbReference type="PROSITE" id="PS51737"/>
    </source>
</evidence>
<sequence length="540" mass="63489">MTSLNRTAIYLRKSRADMEAEERGEGETLEKHRKHLLDFAKENGLNIIKIRKEIVSGDSLLHRPEMMKLLQEIEAREYDSVLVIDIDRLGRGNMKEQGLILETFKESNTKIITPRKVYDLNNEWDEEHTEFETFISRRELKNTTRRLQRGRIASIKEGNYLGTAPPYGYEIVKTYKTRTLKPHPEESKIVKLIFDWYTNPDPDIRMGSSAIANKLNDMGVRTKKGDYWKPSSVLFIVKNAVYAGRIQWKKKDYKKSTTVGKKRDTKTRPKEDWIDVEGKHEALVSLETYNKAQEILKTKYHIPYQIVNGITNPLAGLIRCKKCGGSMVYRPYTKQKPHIKCVNAPRCQNKASNFELVEQRLLQALNEWFRGYKAQWQHYKQNESNEKKSQEQEMKKAALNSLKNELAQTEKQKIKLFELLERGIYSEELFLERSEAVTSSINELKINIQKLEKELRVTKEDNKKNIDEILPYYENILDLYYKTDDPKKKNAMLKSIIHKAVYNKEKHQFRDEFELVIYPKLPEENDSFIHHFNATKTDNL</sequence>
<dbReference type="CDD" id="cd00338">
    <property type="entry name" value="Ser_Recombinase"/>
    <property type="match status" value="1"/>
</dbReference>
<dbReference type="EMBL" id="QSND01000002">
    <property type="protein sequence ID" value="KAA6452142.1"/>
    <property type="molecule type" value="Genomic_DNA"/>
</dbReference>
<dbReference type="Proteomes" id="UP000324326">
    <property type="component" value="Unassembled WGS sequence"/>
</dbReference>
<dbReference type="InterPro" id="IPR050639">
    <property type="entry name" value="SSR_resolvase"/>
</dbReference>
<dbReference type="InterPro" id="IPR011109">
    <property type="entry name" value="DNA_bind_recombinase_dom"/>
</dbReference>
<feature type="domain" description="Resolvase/invertase-type recombinase catalytic" evidence="2">
    <location>
        <begin position="6"/>
        <end position="158"/>
    </location>
</feature>
<dbReference type="InterPro" id="IPR025827">
    <property type="entry name" value="Zn_ribbon_recom_dom"/>
</dbReference>
<dbReference type="PANTHER" id="PTHR30461">
    <property type="entry name" value="DNA-INVERTASE FROM LAMBDOID PROPHAGE"/>
    <property type="match status" value="1"/>
</dbReference>
<keyword evidence="1" id="KW-0175">Coiled coil</keyword>
<protein>
    <submittedName>
        <fullName evidence="4">Recombinase family protein</fullName>
    </submittedName>
</protein>
<dbReference type="Gene3D" id="3.90.1750.20">
    <property type="entry name" value="Putative Large Serine Recombinase, Chain B, Domain 2"/>
    <property type="match status" value="1"/>
</dbReference>
<dbReference type="PANTHER" id="PTHR30461:SF23">
    <property type="entry name" value="DNA RECOMBINASE-RELATED"/>
    <property type="match status" value="1"/>
</dbReference>
<dbReference type="InterPro" id="IPR038109">
    <property type="entry name" value="DNA_bind_recomb_sf"/>
</dbReference>
<dbReference type="Gene3D" id="3.40.50.1390">
    <property type="entry name" value="Resolvase, N-terminal catalytic domain"/>
    <property type="match status" value="1"/>
</dbReference>
<evidence type="ECO:0000313" key="4">
    <source>
        <dbReference type="EMBL" id="KAA6452142.1"/>
    </source>
</evidence>
<evidence type="ECO:0000256" key="1">
    <source>
        <dbReference type="SAM" id="Coils"/>
    </source>
</evidence>
<dbReference type="GO" id="GO:0003677">
    <property type="term" value="F:DNA binding"/>
    <property type="evidence" value="ECO:0007669"/>
    <property type="project" value="InterPro"/>
</dbReference>
<comment type="caution">
    <text evidence="4">The sequence shown here is derived from an EMBL/GenBank/DDBJ whole genome shotgun (WGS) entry which is preliminary data.</text>
</comment>
<dbReference type="Pfam" id="PF07508">
    <property type="entry name" value="Recombinase"/>
    <property type="match status" value="1"/>
</dbReference>
<feature type="domain" description="Recombinase" evidence="3">
    <location>
        <begin position="166"/>
        <end position="302"/>
    </location>
</feature>
<dbReference type="AlphaFoldDB" id="A0A5M8S1Z5"/>
<dbReference type="Pfam" id="PF13408">
    <property type="entry name" value="Zn_ribbon_recom"/>
    <property type="match status" value="1"/>
</dbReference>
<dbReference type="InterPro" id="IPR036162">
    <property type="entry name" value="Resolvase-like_N_sf"/>
</dbReference>
<dbReference type="InterPro" id="IPR006119">
    <property type="entry name" value="Resolv_N"/>
</dbReference>
<dbReference type="PROSITE" id="PS51737">
    <property type="entry name" value="RECOMBINASE_DNA_BIND"/>
    <property type="match status" value="1"/>
</dbReference>
<reference evidence="4 5" key="1">
    <citation type="submission" date="2018-08" db="EMBL/GenBank/DDBJ databases">
        <title>Bacillus phenotypic plasticity.</title>
        <authorList>
            <person name="Hurtado E."/>
        </authorList>
    </citation>
    <scope>NUCLEOTIDE SEQUENCE [LARGE SCALE GENOMIC DNA]</scope>
    <source>
        <strain evidence="4 5">427</strain>
    </source>
</reference>
<organism evidence="4 5">
    <name type="scientific">Bacillus swezeyi</name>
    <dbReference type="NCBI Taxonomy" id="1925020"/>
    <lineage>
        <taxon>Bacteria</taxon>
        <taxon>Bacillati</taxon>
        <taxon>Bacillota</taxon>
        <taxon>Bacilli</taxon>
        <taxon>Bacillales</taxon>
        <taxon>Bacillaceae</taxon>
        <taxon>Bacillus</taxon>
    </lineage>
</organism>
<dbReference type="Pfam" id="PF00239">
    <property type="entry name" value="Resolvase"/>
    <property type="match status" value="1"/>
</dbReference>